<feature type="domain" description="PpiC" evidence="6">
    <location>
        <begin position="190"/>
        <end position="291"/>
    </location>
</feature>
<dbReference type="PANTHER" id="PTHR47637:SF1">
    <property type="entry name" value="CHAPERONE SURA"/>
    <property type="match status" value="1"/>
</dbReference>
<feature type="non-terminal residue" evidence="7">
    <location>
        <position position="319"/>
    </location>
</feature>
<evidence type="ECO:0000256" key="2">
    <source>
        <dbReference type="ARBA" id="ARBA00022764"/>
    </source>
</evidence>
<keyword evidence="4" id="KW-0143">Chaperone</keyword>
<dbReference type="InterPro" id="IPR015391">
    <property type="entry name" value="SurA_N"/>
</dbReference>
<name>A0A3B0ZQS9_9ZZZZ</name>
<gene>
    <name evidence="7" type="ORF">MNBD_GAMMA20-9</name>
</gene>
<dbReference type="SUPFAM" id="SSF109998">
    <property type="entry name" value="Triger factor/SurA peptide-binding domain-like"/>
    <property type="match status" value="1"/>
</dbReference>
<dbReference type="AlphaFoldDB" id="A0A3B0ZQS9"/>
<evidence type="ECO:0000256" key="1">
    <source>
        <dbReference type="ARBA" id="ARBA00022729"/>
    </source>
</evidence>
<dbReference type="Gene3D" id="1.10.4030.10">
    <property type="entry name" value="Porin chaperone SurA, peptide-binding domain"/>
    <property type="match status" value="1"/>
</dbReference>
<keyword evidence="1" id="KW-0732">Signal</keyword>
<dbReference type="SUPFAM" id="SSF54534">
    <property type="entry name" value="FKBP-like"/>
    <property type="match status" value="1"/>
</dbReference>
<proteinExistence type="predicted"/>
<dbReference type="GO" id="GO:0003755">
    <property type="term" value="F:peptidyl-prolyl cis-trans isomerase activity"/>
    <property type="evidence" value="ECO:0007669"/>
    <property type="project" value="UniProtKB-KW"/>
</dbReference>
<dbReference type="EMBL" id="UOFU01000085">
    <property type="protein sequence ID" value="VAW95915.1"/>
    <property type="molecule type" value="Genomic_DNA"/>
</dbReference>
<evidence type="ECO:0000256" key="4">
    <source>
        <dbReference type="ARBA" id="ARBA00023186"/>
    </source>
</evidence>
<dbReference type="InterPro" id="IPR046357">
    <property type="entry name" value="PPIase_dom_sf"/>
</dbReference>
<keyword evidence="2" id="KW-0574">Periplasm</keyword>
<evidence type="ECO:0000256" key="5">
    <source>
        <dbReference type="ARBA" id="ARBA00023235"/>
    </source>
</evidence>
<organism evidence="7">
    <name type="scientific">hydrothermal vent metagenome</name>
    <dbReference type="NCBI Taxonomy" id="652676"/>
    <lineage>
        <taxon>unclassified sequences</taxon>
        <taxon>metagenomes</taxon>
        <taxon>ecological metagenomes</taxon>
    </lineage>
</organism>
<dbReference type="InterPro" id="IPR050280">
    <property type="entry name" value="OMP_Chaperone_SurA"/>
</dbReference>
<dbReference type="Pfam" id="PF09312">
    <property type="entry name" value="SurA_N"/>
    <property type="match status" value="1"/>
</dbReference>
<evidence type="ECO:0000259" key="6">
    <source>
        <dbReference type="PROSITE" id="PS50198"/>
    </source>
</evidence>
<accession>A0A3B0ZQS9</accession>
<dbReference type="InterPro" id="IPR027304">
    <property type="entry name" value="Trigger_fact/SurA_dom_sf"/>
</dbReference>
<dbReference type="PROSITE" id="PS50198">
    <property type="entry name" value="PPIC_PPIASE_2"/>
    <property type="match status" value="1"/>
</dbReference>
<keyword evidence="5 7" id="KW-0413">Isomerase</keyword>
<sequence>MLKKVVFLSLAGPALLLALLLSPALAEDDSVAQDGTGQGNGELLDRVVALVNDDVITEQELASEVAMIKSQLRAQNTRIPADDVLKQQILDRMVLRHIQLQLAKKAHISVDDETLNRTLESIAQQNNLTLLAFRDVLEREGMQYTRFRENMRDEITINRLQKRQVNDRINITSQEVDAFLVNRALQTGTQYEYQLGHILISVPEAASPEAIANAREKAKKVVDELHAGADFAETAVAVSDGRQALEGGRLDWREASALPSLFADWVIGREIGAISDAIRSPSGFHIITLLDRRSNQPQLLVTQTHVRHILLRVDDPTRS</sequence>
<dbReference type="Gene3D" id="3.10.50.40">
    <property type="match status" value="1"/>
</dbReference>
<dbReference type="PANTHER" id="PTHR47637">
    <property type="entry name" value="CHAPERONE SURA"/>
    <property type="match status" value="1"/>
</dbReference>
<dbReference type="EC" id="5.2.1.8" evidence="7"/>
<dbReference type="InterPro" id="IPR000297">
    <property type="entry name" value="PPIase_PpiC"/>
</dbReference>
<keyword evidence="3" id="KW-0697">Rotamase</keyword>
<dbReference type="Pfam" id="PF00639">
    <property type="entry name" value="Rotamase"/>
    <property type="match status" value="1"/>
</dbReference>
<protein>
    <submittedName>
        <fullName evidence="7">Periplasmic chaperone and peptidyl-prolyl cis-trans isomerase of outer membrane proteins SurA</fullName>
        <ecNumber evidence="7">5.2.1.8</ecNumber>
    </submittedName>
</protein>
<reference evidence="7" key="1">
    <citation type="submission" date="2018-06" db="EMBL/GenBank/DDBJ databases">
        <authorList>
            <person name="Zhirakovskaya E."/>
        </authorList>
    </citation>
    <scope>NUCLEOTIDE SEQUENCE</scope>
</reference>
<evidence type="ECO:0000256" key="3">
    <source>
        <dbReference type="ARBA" id="ARBA00023110"/>
    </source>
</evidence>
<evidence type="ECO:0000313" key="7">
    <source>
        <dbReference type="EMBL" id="VAW95915.1"/>
    </source>
</evidence>